<protein>
    <submittedName>
        <fullName evidence="1">Uncharacterized protein</fullName>
    </submittedName>
</protein>
<name>A0A8S5S441_9CAUD</name>
<sequence>MQTLTFRNVTRLAHHRDSCIMHHMESGKAANLSKTP</sequence>
<proteinExistence type="predicted"/>
<evidence type="ECO:0000313" key="1">
    <source>
        <dbReference type="EMBL" id="DAF45696.1"/>
    </source>
</evidence>
<reference evidence="1" key="1">
    <citation type="journal article" date="2021" name="Proc. Natl. Acad. Sci. U.S.A.">
        <title>A Catalog of Tens of Thousands of Viruses from Human Metagenomes Reveals Hidden Associations with Chronic Diseases.</title>
        <authorList>
            <person name="Tisza M.J."/>
            <person name="Buck C.B."/>
        </authorList>
    </citation>
    <scope>NUCLEOTIDE SEQUENCE</scope>
    <source>
        <strain evidence="1">CtJ7x27</strain>
    </source>
</reference>
<dbReference type="EMBL" id="BK032517">
    <property type="protein sequence ID" value="DAF45696.1"/>
    <property type="molecule type" value="Genomic_DNA"/>
</dbReference>
<organism evidence="1">
    <name type="scientific">Siphoviridae sp. ctJ7x27</name>
    <dbReference type="NCBI Taxonomy" id="2827835"/>
    <lineage>
        <taxon>Viruses</taxon>
        <taxon>Duplodnaviria</taxon>
        <taxon>Heunggongvirae</taxon>
        <taxon>Uroviricota</taxon>
        <taxon>Caudoviricetes</taxon>
    </lineage>
</organism>
<accession>A0A8S5S441</accession>